<dbReference type="EMBL" id="CM055102">
    <property type="protein sequence ID" value="KAJ7537779.1"/>
    <property type="molecule type" value="Genomic_DNA"/>
</dbReference>
<dbReference type="Proteomes" id="UP001162992">
    <property type="component" value="Chromosome 11"/>
</dbReference>
<sequence>MAQVKMVGVVGAGQMGAGIAQLVAAANLQVLMSDVDSVALARGMRTIASSLARFVKKGTLAQEEADATLARVKTTTSLLEMGNVDVVIEAVSENESLKRSIFAELDRLLKPSSILASNTSSISITRLAASTNRPQRVIGMHFMNPPPLMQLVEIVRGPATADEVFGTIKNLAERLGKTVTCSRDFPGFIVNRILMPMINEAFYALMEGIGSPQDIDVGMKLGTNQPMGPLTLADFIGLDTCLSIMNVLHKGLGDSKYRPCPLLIQYVDAGWHGRKSGRGVYSYNSSLAWLYDWDVKIFALHRLYHGVKAPIFIILKDANTTIMGIFL</sequence>
<comment type="caution">
    <text evidence="1">The sequence shown here is derived from an EMBL/GenBank/DDBJ whole genome shotgun (WGS) entry which is preliminary data.</text>
</comment>
<protein>
    <submittedName>
        <fullName evidence="1">Uncharacterized protein</fullName>
    </submittedName>
</protein>
<name>A0ACC2C6Y7_DIPCM</name>
<reference evidence="2" key="1">
    <citation type="journal article" date="2024" name="Proc. Natl. Acad. Sci. U.S.A.">
        <title>Extraordinary preservation of gene collinearity over three hundred million years revealed in homosporous lycophytes.</title>
        <authorList>
            <person name="Li C."/>
            <person name="Wickell D."/>
            <person name="Kuo L.Y."/>
            <person name="Chen X."/>
            <person name="Nie B."/>
            <person name="Liao X."/>
            <person name="Peng D."/>
            <person name="Ji J."/>
            <person name="Jenkins J."/>
            <person name="Williams M."/>
            <person name="Shu S."/>
            <person name="Plott C."/>
            <person name="Barry K."/>
            <person name="Rajasekar S."/>
            <person name="Grimwood J."/>
            <person name="Han X."/>
            <person name="Sun S."/>
            <person name="Hou Z."/>
            <person name="He W."/>
            <person name="Dai G."/>
            <person name="Sun C."/>
            <person name="Schmutz J."/>
            <person name="Leebens-Mack J.H."/>
            <person name="Li F.W."/>
            <person name="Wang L."/>
        </authorList>
    </citation>
    <scope>NUCLEOTIDE SEQUENCE [LARGE SCALE GENOMIC DNA]</scope>
    <source>
        <strain evidence="2">cv. PW_Plant_1</strain>
    </source>
</reference>
<evidence type="ECO:0000313" key="1">
    <source>
        <dbReference type="EMBL" id="KAJ7537779.1"/>
    </source>
</evidence>
<keyword evidence="2" id="KW-1185">Reference proteome</keyword>
<organism evidence="1 2">
    <name type="scientific">Diphasiastrum complanatum</name>
    <name type="common">Issler's clubmoss</name>
    <name type="synonym">Lycopodium complanatum</name>
    <dbReference type="NCBI Taxonomy" id="34168"/>
    <lineage>
        <taxon>Eukaryota</taxon>
        <taxon>Viridiplantae</taxon>
        <taxon>Streptophyta</taxon>
        <taxon>Embryophyta</taxon>
        <taxon>Tracheophyta</taxon>
        <taxon>Lycopodiopsida</taxon>
        <taxon>Lycopodiales</taxon>
        <taxon>Lycopodiaceae</taxon>
        <taxon>Lycopodioideae</taxon>
        <taxon>Diphasiastrum</taxon>
    </lineage>
</organism>
<proteinExistence type="predicted"/>
<gene>
    <name evidence="1" type="ORF">O6H91_11G022000</name>
</gene>
<evidence type="ECO:0000313" key="2">
    <source>
        <dbReference type="Proteomes" id="UP001162992"/>
    </source>
</evidence>
<accession>A0ACC2C6Y7</accession>